<gene>
    <name evidence="1" type="ORF">NB700_002355</name>
</gene>
<dbReference type="GO" id="GO:0008854">
    <property type="term" value="F:exodeoxyribonuclease V activity"/>
    <property type="evidence" value="ECO:0007669"/>
    <property type="project" value="UniProtKB-EC"/>
</dbReference>
<dbReference type="Proteomes" id="UP001320843">
    <property type="component" value="Unassembled WGS sequence"/>
</dbReference>
<dbReference type="Pfam" id="PF13245">
    <property type="entry name" value="AAA_19"/>
    <property type="match status" value="1"/>
</dbReference>
<sequence>MNAVPEASPALIAAREAEALVVQCLRDHRNFLLEAGAGAGKTYSLVEALKHLIEHEGPKLRRNHQRIACITYTNAATAVINSRIDSDPLVFVNTIHAFCWSLIRKFQPALRSLISAMPEWDEKLAEANGIGSRIVEYELGYRRATTDTVTLHHDDVLGLMVSLLPNVKFQALLAQQYPFVLIDEYQDTDVAVMTSMSGHLLGRATGPMIGLFGDHWQRIYDKTCGHVTNEALTEIGKKANFRSATKIVDVLNRMRPELPQAVKDESFVGSAIAFHTNAWRGERRSGAGGGHWKGDLPAEAAHAYLTTLIKKLESDGWDVAPQRTKVLMLTHNLLASEQGYDSITKIFSYTDQFIKKEDPLMAFFCDALEPACTAFIHKRFGEMFSLLGGSTPAVSSHADKVAWSSSMEGLTKIRLDGTIGQVLDYMFEHAHPRPPDAVLGAVSEAAEWHGEEGEEPPRRVQQIRQLRDVPYKEVIALDRFIDGHTPFATKHSVKGDEFENVLVVLGRGWNKYNFDQFLQWSAEGVPAGKQDAYERNRNLFYVCCSRPTTRLALLFTQELSNVSLARLDNWFDGAIEPAPAPRED</sequence>
<reference evidence="1 2" key="1">
    <citation type="submission" date="2022-06" db="EMBL/GenBank/DDBJ databases">
        <title>Dynamics of rice microbiomes reveals core vertical transmitted seed endophytes.</title>
        <authorList>
            <person name="Liao K."/>
            <person name="Zhang X."/>
        </authorList>
    </citation>
    <scope>NUCLEOTIDE SEQUENCE [LARGE SCALE GENOMIC DNA]</scope>
    <source>
        <strain evidence="1 2">YT10-10-1</strain>
    </source>
</reference>
<evidence type="ECO:0000313" key="2">
    <source>
        <dbReference type="Proteomes" id="UP001320843"/>
    </source>
</evidence>
<keyword evidence="2" id="KW-1185">Reference proteome</keyword>
<dbReference type="PANTHER" id="PTHR11070:SF3">
    <property type="entry name" value="DNA 3'-5' HELICASE"/>
    <property type="match status" value="1"/>
</dbReference>
<protein>
    <submittedName>
        <fullName evidence="1">RecBCD enzyme subunit RecB</fullName>
        <ecNumber evidence="1">3.1.11.5</ecNumber>
    </submittedName>
</protein>
<proteinExistence type="predicted"/>
<dbReference type="PANTHER" id="PTHR11070">
    <property type="entry name" value="UVRD / RECB / PCRA DNA HELICASE FAMILY MEMBER"/>
    <property type="match status" value="1"/>
</dbReference>
<dbReference type="SUPFAM" id="SSF52540">
    <property type="entry name" value="P-loop containing nucleoside triphosphate hydrolases"/>
    <property type="match status" value="1"/>
</dbReference>
<dbReference type="RefSeq" id="WP_267083476.1">
    <property type="nucleotide sequence ID" value="NZ_CP099530.1"/>
</dbReference>
<dbReference type="InterPro" id="IPR000212">
    <property type="entry name" value="DNA_helicase_UvrD/REP"/>
</dbReference>
<dbReference type="InterPro" id="IPR027417">
    <property type="entry name" value="P-loop_NTPase"/>
</dbReference>
<comment type="caution">
    <text evidence="1">The sequence shown here is derived from an EMBL/GenBank/DDBJ whole genome shotgun (WGS) entry which is preliminary data.</text>
</comment>
<keyword evidence="1" id="KW-0378">Hydrolase</keyword>
<dbReference type="Gene3D" id="3.40.50.300">
    <property type="entry name" value="P-loop containing nucleotide triphosphate hydrolases"/>
    <property type="match status" value="2"/>
</dbReference>
<organism evidence="1 2">
    <name type="scientific">Xanthomonas sacchari</name>
    <dbReference type="NCBI Taxonomy" id="56458"/>
    <lineage>
        <taxon>Bacteria</taxon>
        <taxon>Pseudomonadati</taxon>
        <taxon>Pseudomonadota</taxon>
        <taxon>Gammaproteobacteria</taxon>
        <taxon>Lysobacterales</taxon>
        <taxon>Lysobacteraceae</taxon>
        <taxon>Xanthomonas</taxon>
    </lineage>
</organism>
<accession>A0ABT3DXW9</accession>
<evidence type="ECO:0000313" key="1">
    <source>
        <dbReference type="EMBL" id="MCW0399799.1"/>
    </source>
</evidence>
<dbReference type="EC" id="3.1.11.5" evidence="1"/>
<dbReference type="EMBL" id="JANFWR010000014">
    <property type="protein sequence ID" value="MCW0399799.1"/>
    <property type="molecule type" value="Genomic_DNA"/>
</dbReference>
<name>A0ABT3DXW9_9XANT</name>